<organism evidence="1 2">
    <name type="scientific">Paracoccus fontiphilus</name>
    <dbReference type="NCBI Taxonomy" id="1815556"/>
    <lineage>
        <taxon>Bacteria</taxon>
        <taxon>Pseudomonadati</taxon>
        <taxon>Pseudomonadota</taxon>
        <taxon>Alphaproteobacteria</taxon>
        <taxon>Rhodobacterales</taxon>
        <taxon>Paracoccaceae</taxon>
        <taxon>Paracoccus</taxon>
    </lineage>
</organism>
<reference evidence="2" key="1">
    <citation type="journal article" date="2019" name="Int. J. Syst. Evol. Microbiol.">
        <title>The Global Catalogue of Microorganisms (GCM) 10K type strain sequencing project: providing services to taxonomists for standard genome sequencing and annotation.</title>
        <authorList>
            <consortium name="The Broad Institute Genomics Platform"/>
            <consortium name="The Broad Institute Genome Sequencing Center for Infectious Disease"/>
            <person name="Wu L."/>
            <person name="Ma J."/>
        </authorList>
    </citation>
    <scope>NUCLEOTIDE SEQUENCE [LARGE SCALE GENOMIC DNA]</scope>
    <source>
        <strain evidence="2">KCTC 52239</strain>
    </source>
</reference>
<proteinExistence type="predicted"/>
<evidence type="ECO:0000313" key="2">
    <source>
        <dbReference type="Proteomes" id="UP001595557"/>
    </source>
</evidence>
<keyword evidence="2" id="KW-1185">Reference proteome</keyword>
<evidence type="ECO:0000313" key="1">
    <source>
        <dbReference type="EMBL" id="MFC3169227.1"/>
    </source>
</evidence>
<comment type="caution">
    <text evidence="1">The sequence shown here is derived from an EMBL/GenBank/DDBJ whole genome shotgun (WGS) entry which is preliminary data.</text>
</comment>
<dbReference type="EMBL" id="JBHRTE010000059">
    <property type="protein sequence ID" value="MFC3169227.1"/>
    <property type="molecule type" value="Genomic_DNA"/>
</dbReference>
<accession>A0ABV7IF59</accession>
<gene>
    <name evidence="1" type="ORF">ACFOD7_14335</name>
</gene>
<dbReference type="RefSeq" id="WP_207464441.1">
    <property type="nucleotide sequence ID" value="NZ_JAFNAW010000001.1"/>
</dbReference>
<protein>
    <submittedName>
        <fullName evidence="1">Uncharacterized protein</fullName>
    </submittedName>
</protein>
<name>A0ABV7IF59_9RHOB</name>
<sequence>MLSYTVLAVTKAEATAYTGSAGIAVTLQETDLMRAQRYIAARFNSRWRAPFGADEVPEAVKHAIIEAAIVEAKKPGILSPTTTPATDKVLTGAKGLTWELVGGASGPDAYIPRIAAVEGLLAPLIRPENCGLFLRAIGG</sequence>
<dbReference type="Proteomes" id="UP001595557">
    <property type="component" value="Unassembled WGS sequence"/>
</dbReference>